<dbReference type="GO" id="GO:0007165">
    <property type="term" value="P:signal transduction"/>
    <property type="evidence" value="ECO:0007669"/>
    <property type="project" value="InterPro"/>
</dbReference>
<dbReference type="InterPro" id="IPR011009">
    <property type="entry name" value="Kinase-like_dom_sf"/>
</dbReference>
<evidence type="ECO:0000256" key="11">
    <source>
        <dbReference type="ARBA" id="ARBA00048679"/>
    </source>
</evidence>
<comment type="catalytic activity">
    <reaction evidence="11">
        <text>L-seryl-[protein] + ATP = O-phospho-L-seryl-[protein] + ADP + H(+)</text>
        <dbReference type="Rhea" id="RHEA:17989"/>
        <dbReference type="Rhea" id="RHEA-COMP:9863"/>
        <dbReference type="Rhea" id="RHEA-COMP:11604"/>
        <dbReference type="ChEBI" id="CHEBI:15378"/>
        <dbReference type="ChEBI" id="CHEBI:29999"/>
        <dbReference type="ChEBI" id="CHEBI:30616"/>
        <dbReference type="ChEBI" id="CHEBI:83421"/>
        <dbReference type="ChEBI" id="CHEBI:456216"/>
        <dbReference type="EC" id="2.7.11.1"/>
    </reaction>
</comment>
<feature type="domain" description="NAF" evidence="16">
    <location>
        <begin position="317"/>
        <end position="341"/>
    </location>
</feature>
<dbReference type="Gene3D" id="1.10.510.10">
    <property type="entry name" value="Transferase(Phosphotransferase) domain 1"/>
    <property type="match status" value="1"/>
</dbReference>
<reference evidence="17 18" key="1">
    <citation type="submission" date="2018-09" db="EMBL/GenBank/DDBJ databases">
        <title>A high-quality reference genome of wild soybean provides a powerful tool to mine soybean genomes.</title>
        <authorList>
            <person name="Xie M."/>
            <person name="Chung C.Y.L."/>
            <person name="Li M.-W."/>
            <person name="Wong F.-L."/>
            <person name="Chan T.-F."/>
            <person name="Lam H.-M."/>
        </authorList>
    </citation>
    <scope>NUCLEOTIDE SEQUENCE [LARGE SCALE GENOMIC DNA]</scope>
    <source>
        <strain evidence="18">cv. W05</strain>
        <tissue evidence="17">Hypocotyl of etiolated seedlings</tissue>
    </source>
</reference>
<dbReference type="Proteomes" id="UP000289340">
    <property type="component" value="Chromosome 11"/>
</dbReference>
<keyword evidence="8 12" id="KW-0067">ATP-binding</keyword>
<evidence type="ECO:0000256" key="12">
    <source>
        <dbReference type="PROSITE-ProRule" id="PRU10141"/>
    </source>
</evidence>
<dbReference type="CDD" id="cd12195">
    <property type="entry name" value="CIPK_C"/>
    <property type="match status" value="1"/>
</dbReference>
<comment type="caution">
    <text evidence="17">The sequence shown here is derived from an EMBL/GenBank/DDBJ whole genome shotgun (WGS) entry which is preliminary data.</text>
</comment>
<evidence type="ECO:0000256" key="6">
    <source>
        <dbReference type="ARBA" id="ARBA00022741"/>
    </source>
</evidence>
<keyword evidence="5 17" id="KW-0808">Transferase</keyword>
<dbReference type="PANTHER" id="PTHR43895">
    <property type="entry name" value="CALCIUM/CALMODULIN-DEPENDENT PROTEIN KINASE KINASE-RELATED"/>
    <property type="match status" value="1"/>
</dbReference>
<dbReference type="Gramene" id="XM_028333761.1">
    <property type="protein sequence ID" value="XP_028189562.1"/>
    <property type="gene ID" value="LOC114375901"/>
</dbReference>
<dbReference type="PROSITE" id="PS00108">
    <property type="entry name" value="PROTEIN_KINASE_ST"/>
    <property type="match status" value="1"/>
</dbReference>
<proteinExistence type="inferred from homology"/>
<gene>
    <name evidence="17" type="ORF">D0Y65_031516</name>
</gene>
<accession>A0A445I923</accession>
<dbReference type="InterPro" id="IPR018451">
    <property type="entry name" value="NAF/FISL_domain"/>
</dbReference>
<dbReference type="InterPro" id="IPR017441">
    <property type="entry name" value="Protein_kinase_ATP_BS"/>
</dbReference>
<evidence type="ECO:0000313" key="17">
    <source>
        <dbReference type="EMBL" id="RZB82395.1"/>
    </source>
</evidence>
<comment type="similarity">
    <text evidence="2">Belongs to the protein kinase superfamily. CAMK Ser/Thr protein kinase family. SNF1 subfamily.</text>
</comment>
<keyword evidence="14" id="KW-1133">Transmembrane helix</keyword>
<keyword evidence="14" id="KW-0812">Transmembrane</keyword>
<keyword evidence="14" id="KW-0472">Membrane</keyword>
<dbReference type="SUPFAM" id="SSF56112">
    <property type="entry name" value="Protein kinase-like (PK-like)"/>
    <property type="match status" value="1"/>
</dbReference>
<dbReference type="PROSITE" id="PS50816">
    <property type="entry name" value="NAF"/>
    <property type="match status" value="1"/>
</dbReference>
<evidence type="ECO:0000256" key="3">
    <source>
        <dbReference type="ARBA" id="ARBA00012513"/>
    </source>
</evidence>
<dbReference type="GO" id="GO:0005524">
    <property type="term" value="F:ATP binding"/>
    <property type="evidence" value="ECO:0007669"/>
    <property type="project" value="UniProtKB-UniRule"/>
</dbReference>
<evidence type="ECO:0000256" key="13">
    <source>
        <dbReference type="RuleBase" id="RU000304"/>
    </source>
</evidence>
<dbReference type="FunFam" id="3.30.200.20:FF:000096">
    <property type="entry name" value="Non-specific serine/threonine protein kinase"/>
    <property type="match status" value="1"/>
</dbReference>
<comment type="catalytic activity">
    <reaction evidence="10">
        <text>L-threonyl-[protein] + ATP = O-phospho-L-threonyl-[protein] + ADP + H(+)</text>
        <dbReference type="Rhea" id="RHEA:46608"/>
        <dbReference type="Rhea" id="RHEA-COMP:11060"/>
        <dbReference type="Rhea" id="RHEA-COMP:11605"/>
        <dbReference type="ChEBI" id="CHEBI:15378"/>
        <dbReference type="ChEBI" id="CHEBI:30013"/>
        <dbReference type="ChEBI" id="CHEBI:30616"/>
        <dbReference type="ChEBI" id="CHEBI:61977"/>
        <dbReference type="ChEBI" id="CHEBI:456216"/>
        <dbReference type="EC" id="2.7.11.1"/>
    </reaction>
</comment>
<feature type="transmembrane region" description="Helical" evidence="14">
    <location>
        <begin position="193"/>
        <end position="212"/>
    </location>
</feature>
<evidence type="ECO:0000256" key="2">
    <source>
        <dbReference type="ARBA" id="ARBA00006234"/>
    </source>
</evidence>
<protein>
    <recommendedName>
        <fullName evidence="3">non-specific serine/threonine protein kinase</fullName>
        <ecNumber evidence="3">2.7.11.1</ecNumber>
    </recommendedName>
</protein>
<dbReference type="FunFam" id="3.30.310.80:FF:000005">
    <property type="entry name" value="Non-specific serine/threonine protein kinase"/>
    <property type="match status" value="1"/>
</dbReference>
<dbReference type="InterPro" id="IPR008271">
    <property type="entry name" value="Ser/Thr_kinase_AS"/>
</dbReference>
<dbReference type="PROSITE" id="PS00107">
    <property type="entry name" value="PROTEIN_KINASE_ATP"/>
    <property type="match status" value="1"/>
</dbReference>
<dbReference type="EMBL" id="QZWG01000011">
    <property type="protein sequence ID" value="RZB82395.1"/>
    <property type="molecule type" value="Genomic_DNA"/>
</dbReference>
<dbReference type="PANTHER" id="PTHR43895:SF86">
    <property type="entry name" value="NON-SPECIFIC SERINE_THREONINE PROTEIN KINASE"/>
    <property type="match status" value="1"/>
</dbReference>
<evidence type="ECO:0000259" key="15">
    <source>
        <dbReference type="PROSITE" id="PS50011"/>
    </source>
</evidence>
<keyword evidence="6 12" id="KW-0547">Nucleotide-binding</keyword>
<evidence type="ECO:0000256" key="1">
    <source>
        <dbReference type="ARBA" id="ARBA00001936"/>
    </source>
</evidence>
<name>A0A445I923_GLYSO</name>
<dbReference type="Pfam" id="PF03822">
    <property type="entry name" value="NAF"/>
    <property type="match status" value="1"/>
</dbReference>
<sequence>MDNKATILMQKYEVGHFLGQGNFAKVYHARNLKTGQSVAIKVFNKESVIKVGMKEQLKREISLMRLVRHPNIVQLHEVMASKTKIYFAMEMVKGGELFYKVSRGRLREDVARKYFQQLIDAVGHCHSRGVCHRDLKPENLLVDENGDLKVTDFGLSALVESRENDGLLHTICGTPAYVAPEVIKKKGYDGAKADIWSCGVILFVLLAGFLPFNDKNLMQMYKKIIKADFKFPHWFSSDVKMLLYRILDPNPKTRIGIAKIVQSRWFRKGYVQLEAFQLPPLSPRNAKDISDVQAAFASSSDSDSDGSPMSNKEDSPMKLYRFNAFDLISISSGFDLSGLFEDNQNGRQLARFTTRKPPSTIVSMLEEIAQIDGRFKILKKNGVVRLEEYKAGINGQLTIDAEIFEVTSSFHVVEVTKIAGNTLEYWKFWDQYLKPSLNEMVWVWQRYEQQQ</sequence>
<evidence type="ECO:0000259" key="16">
    <source>
        <dbReference type="PROSITE" id="PS50816"/>
    </source>
</evidence>
<evidence type="ECO:0000256" key="14">
    <source>
        <dbReference type="SAM" id="Phobius"/>
    </source>
</evidence>
<keyword evidence="7 17" id="KW-0418">Kinase</keyword>
<organism evidence="17 18">
    <name type="scientific">Glycine soja</name>
    <name type="common">Wild soybean</name>
    <dbReference type="NCBI Taxonomy" id="3848"/>
    <lineage>
        <taxon>Eukaryota</taxon>
        <taxon>Viridiplantae</taxon>
        <taxon>Streptophyta</taxon>
        <taxon>Embryophyta</taxon>
        <taxon>Tracheophyta</taxon>
        <taxon>Spermatophyta</taxon>
        <taxon>Magnoliopsida</taxon>
        <taxon>eudicotyledons</taxon>
        <taxon>Gunneridae</taxon>
        <taxon>Pentapetalae</taxon>
        <taxon>rosids</taxon>
        <taxon>fabids</taxon>
        <taxon>Fabales</taxon>
        <taxon>Fabaceae</taxon>
        <taxon>Papilionoideae</taxon>
        <taxon>50 kb inversion clade</taxon>
        <taxon>NPAAA clade</taxon>
        <taxon>indigoferoid/millettioid clade</taxon>
        <taxon>Phaseoleae</taxon>
        <taxon>Glycine</taxon>
        <taxon>Glycine subgen. Soja</taxon>
    </lineage>
</organism>
<dbReference type="Pfam" id="PF00069">
    <property type="entry name" value="Pkinase"/>
    <property type="match status" value="1"/>
</dbReference>
<evidence type="ECO:0000256" key="4">
    <source>
        <dbReference type="ARBA" id="ARBA00022527"/>
    </source>
</evidence>
<dbReference type="SMR" id="A0A445I923"/>
<dbReference type="Gene3D" id="3.30.310.80">
    <property type="entry name" value="Kinase associated domain 1, KA1"/>
    <property type="match status" value="1"/>
</dbReference>
<dbReference type="GO" id="GO:0004674">
    <property type="term" value="F:protein serine/threonine kinase activity"/>
    <property type="evidence" value="ECO:0007669"/>
    <property type="project" value="UniProtKB-KW"/>
</dbReference>
<dbReference type="SMART" id="SM00220">
    <property type="entry name" value="S_TKc"/>
    <property type="match status" value="1"/>
</dbReference>
<dbReference type="InterPro" id="IPR000719">
    <property type="entry name" value="Prot_kinase_dom"/>
</dbReference>
<keyword evidence="4 13" id="KW-0723">Serine/threonine-protein kinase</keyword>
<dbReference type="PROSITE" id="PS50011">
    <property type="entry name" value="PROTEIN_KINASE_DOM"/>
    <property type="match status" value="1"/>
</dbReference>
<dbReference type="EC" id="2.7.11.1" evidence="3"/>
<feature type="binding site" evidence="12">
    <location>
        <position position="50"/>
    </location>
    <ligand>
        <name>ATP</name>
        <dbReference type="ChEBI" id="CHEBI:30616"/>
    </ligand>
</feature>
<evidence type="ECO:0000256" key="8">
    <source>
        <dbReference type="ARBA" id="ARBA00022840"/>
    </source>
</evidence>
<dbReference type="InterPro" id="IPR004041">
    <property type="entry name" value="NAF_dom"/>
</dbReference>
<dbReference type="GO" id="GO:0106310">
    <property type="term" value="F:protein serine kinase activity"/>
    <property type="evidence" value="ECO:0007669"/>
    <property type="project" value="RHEA"/>
</dbReference>
<keyword evidence="18" id="KW-1185">Reference proteome</keyword>
<evidence type="ECO:0000313" key="18">
    <source>
        <dbReference type="Proteomes" id="UP000289340"/>
    </source>
</evidence>
<dbReference type="AlphaFoldDB" id="A0A445I923"/>
<evidence type="ECO:0000256" key="9">
    <source>
        <dbReference type="ARBA" id="ARBA00023211"/>
    </source>
</evidence>
<comment type="cofactor">
    <cofactor evidence="1">
        <name>Mn(2+)</name>
        <dbReference type="ChEBI" id="CHEBI:29035"/>
    </cofactor>
</comment>
<dbReference type="FunFam" id="1.10.510.10:FF:000279">
    <property type="entry name" value="Non-specific serine/threonine protein kinase"/>
    <property type="match status" value="1"/>
</dbReference>
<feature type="domain" description="Protein kinase" evidence="15">
    <location>
        <begin position="12"/>
        <end position="266"/>
    </location>
</feature>
<keyword evidence="9" id="KW-0464">Manganese</keyword>
<evidence type="ECO:0000256" key="5">
    <source>
        <dbReference type="ARBA" id="ARBA00022679"/>
    </source>
</evidence>
<evidence type="ECO:0000256" key="10">
    <source>
        <dbReference type="ARBA" id="ARBA00047899"/>
    </source>
</evidence>
<evidence type="ECO:0000256" key="7">
    <source>
        <dbReference type="ARBA" id="ARBA00022777"/>
    </source>
</evidence>